<sequence length="122" mass="13092">MEQTNVSTGIAHGDAHGHAAGGAGHATIKGYLIGFVLAVILTAIPFKMVMDGGYSHQTVLVTVMALAVVQIVVHLIYFLHLDGSSAQRWNVMAFLFTLLILAIVVVGSLWVMHNMNANMMTM</sequence>
<dbReference type="Proteomes" id="UP000077927">
    <property type="component" value="Chromosome 1"/>
</dbReference>
<reference evidence="19" key="3">
    <citation type="submission" date="2016-06" db="EMBL/GenBank/DDBJ databases">
        <authorList>
            <person name="Kjaerup R.B."/>
            <person name="Dalgaard T.S."/>
            <person name="Juul-Madsen H.R."/>
        </authorList>
    </citation>
    <scope>NUCLEOTIDE SEQUENCE [LARGE SCALE GENOMIC DNA]</scope>
    <source>
        <strain evidence="19">ATCC 49129</strain>
    </source>
</reference>
<evidence type="ECO:0000256" key="5">
    <source>
        <dbReference type="ARBA" id="ARBA00022448"/>
    </source>
</evidence>
<keyword evidence="8" id="KW-0249">Electron transport</keyword>
<proteinExistence type="inferred from homology"/>
<comment type="subcellular location">
    <subcellularLocation>
        <location evidence="1">Cell membrane</location>
        <topology evidence="1">Multi-pass membrane protein</topology>
    </subcellularLocation>
</comment>
<dbReference type="GO" id="GO:0009319">
    <property type="term" value="C:cytochrome o ubiquinol oxidase complex"/>
    <property type="evidence" value="ECO:0007669"/>
    <property type="project" value="TreeGrafter"/>
</dbReference>
<dbReference type="STRING" id="190721.ACS15_3232"/>
<keyword evidence="9 17" id="KW-1133">Transmembrane helix</keyword>
<evidence type="ECO:0000313" key="18">
    <source>
        <dbReference type="EMBL" id="ANH74516.1"/>
    </source>
</evidence>
<comment type="similarity">
    <text evidence="2">Belongs to the cytochrome c oxidase bacterial subunit 4 family.</text>
</comment>
<evidence type="ECO:0000256" key="16">
    <source>
        <dbReference type="ARBA" id="ARBA00032185"/>
    </source>
</evidence>
<comment type="subunit">
    <text evidence="3">Heterooctamer of two A chains, two B chains, two C chains and two D chains.</text>
</comment>
<dbReference type="NCBIfam" id="TIGR02847">
    <property type="entry name" value="CyoD"/>
    <property type="match status" value="1"/>
</dbReference>
<evidence type="ECO:0000256" key="7">
    <source>
        <dbReference type="ARBA" id="ARBA00022692"/>
    </source>
</evidence>
<keyword evidence="10 18" id="KW-0560">Oxidoreductase</keyword>
<reference evidence="21" key="2">
    <citation type="submission" date="2016-06" db="EMBL/GenBank/DDBJ databases">
        <authorList>
            <person name="Xu Y."/>
            <person name="Nagy A."/>
            <person name="Yan X."/>
            <person name="Kim S.W."/>
            <person name="Haley B."/>
            <person name="Liu N.T."/>
            <person name="Nou X."/>
        </authorList>
    </citation>
    <scope>NUCLEOTIDE SEQUENCE [LARGE SCALE GENOMIC DNA]</scope>
    <source>
        <strain evidence="21">ATCC 49129</strain>
    </source>
</reference>
<feature type="transmembrane region" description="Helical" evidence="17">
    <location>
        <begin position="58"/>
        <end position="79"/>
    </location>
</feature>
<evidence type="ECO:0000256" key="14">
    <source>
        <dbReference type="ARBA" id="ARBA00030211"/>
    </source>
</evidence>
<dbReference type="PATRIC" id="fig|190721.6.peg.3191"/>
<dbReference type="InterPro" id="IPR050968">
    <property type="entry name" value="Cytochrome_c_oxidase_bac_sub4"/>
</dbReference>
<dbReference type="EMBL" id="CP012605">
    <property type="protein sequence ID" value="ANH74516.1"/>
    <property type="molecule type" value="Genomic_DNA"/>
</dbReference>
<dbReference type="Proteomes" id="UP000078572">
    <property type="component" value="Chromosome 1"/>
</dbReference>
<evidence type="ECO:0000256" key="12">
    <source>
        <dbReference type="ARBA" id="ARBA00025694"/>
    </source>
</evidence>
<evidence type="ECO:0000313" key="21">
    <source>
        <dbReference type="Proteomes" id="UP000078572"/>
    </source>
</evidence>
<evidence type="ECO:0000256" key="8">
    <source>
        <dbReference type="ARBA" id="ARBA00022982"/>
    </source>
</evidence>
<evidence type="ECO:0000313" key="19">
    <source>
        <dbReference type="EMBL" id="ANJ73775.1"/>
    </source>
</evidence>
<protein>
    <recommendedName>
        <fullName evidence="4">Cytochrome bo(3) ubiquinol oxidase subunit 4</fullName>
    </recommendedName>
    <alternativeName>
        <fullName evidence="16">Cytochrome o ubiquinol oxidase subunit 4</fullName>
    </alternativeName>
    <alternativeName>
        <fullName evidence="13">Oxidase bo(3) subunit 4</fullName>
    </alternativeName>
    <alternativeName>
        <fullName evidence="14">Ubiquinol oxidase polypeptide IV</fullName>
    </alternativeName>
    <alternativeName>
        <fullName evidence="15">Ubiquinol oxidase subunit 4</fullName>
    </alternativeName>
</protein>
<dbReference type="GO" id="GO:0005886">
    <property type="term" value="C:plasma membrane"/>
    <property type="evidence" value="ECO:0007669"/>
    <property type="project" value="UniProtKB-SubCell"/>
</dbReference>
<evidence type="ECO:0000256" key="15">
    <source>
        <dbReference type="ARBA" id="ARBA00031887"/>
    </source>
</evidence>
<feature type="transmembrane region" description="Helical" evidence="17">
    <location>
        <begin position="91"/>
        <end position="112"/>
    </location>
</feature>
<evidence type="ECO:0000256" key="11">
    <source>
        <dbReference type="ARBA" id="ARBA00023136"/>
    </source>
</evidence>
<keyword evidence="5" id="KW-0813">Transport</keyword>
<evidence type="ECO:0000256" key="9">
    <source>
        <dbReference type="ARBA" id="ARBA00022989"/>
    </source>
</evidence>
<evidence type="ECO:0000313" key="20">
    <source>
        <dbReference type="Proteomes" id="UP000077927"/>
    </source>
</evidence>
<accession>A0A192A006</accession>
<evidence type="ECO:0000256" key="6">
    <source>
        <dbReference type="ARBA" id="ARBA00022475"/>
    </source>
</evidence>
<evidence type="ECO:0000256" key="17">
    <source>
        <dbReference type="SAM" id="Phobius"/>
    </source>
</evidence>
<dbReference type="GO" id="GO:0019646">
    <property type="term" value="P:aerobic electron transport chain"/>
    <property type="evidence" value="ECO:0007669"/>
    <property type="project" value="TreeGrafter"/>
</dbReference>
<evidence type="ECO:0000256" key="1">
    <source>
        <dbReference type="ARBA" id="ARBA00004651"/>
    </source>
</evidence>
<dbReference type="EMBL" id="CP016022">
    <property type="protein sequence ID" value="ANJ73775.1"/>
    <property type="molecule type" value="Genomic_DNA"/>
</dbReference>
<evidence type="ECO:0000256" key="3">
    <source>
        <dbReference type="ARBA" id="ARBA00011700"/>
    </source>
</evidence>
<keyword evidence="21" id="KW-1185">Reference proteome</keyword>
<dbReference type="InterPro" id="IPR005171">
    <property type="entry name" value="Cyt_c_oxidase_su4_prok"/>
</dbReference>
<dbReference type="AlphaFoldDB" id="A0A192A006"/>
<feature type="transmembrane region" description="Helical" evidence="17">
    <location>
        <begin position="28"/>
        <end position="46"/>
    </location>
</feature>
<dbReference type="InterPro" id="IPR014210">
    <property type="entry name" value="Cyt_o_ubiqinol_oxidase_su4"/>
</dbReference>
<dbReference type="GO" id="GO:0015078">
    <property type="term" value="F:proton transmembrane transporter activity"/>
    <property type="evidence" value="ECO:0007669"/>
    <property type="project" value="TreeGrafter"/>
</dbReference>
<dbReference type="GO" id="GO:0009486">
    <property type="term" value="F:cytochrome bo3 ubiquinol oxidase activity"/>
    <property type="evidence" value="ECO:0007669"/>
    <property type="project" value="InterPro"/>
</dbReference>
<dbReference type="RefSeq" id="WP_021197451.1">
    <property type="nucleotide sequence ID" value="NZ_CP012605.1"/>
</dbReference>
<dbReference type="NCBIfam" id="NF007878">
    <property type="entry name" value="PRK10582.1"/>
    <property type="match status" value="1"/>
</dbReference>
<keyword evidence="7 17" id="KW-0812">Transmembrane</keyword>
<evidence type="ECO:0000256" key="10">
    <source>
        <dbReference type="ARBA" id="ARBA00023002"/>
    </source>
</evidence>
<dbReference type="KEGG" id="rin:ACS15_3232"/>
<dbReference type="OrthoDB" id="2375888at2"/>
<evidence type="ECO:0000256" key="4">
    <source>
        <dbReference type="ARBA" id="ARBA00014689"/>
    </source>
</evidence>
<comment type="function">
    <text evidence="12">Cytochrome bo(3) ubiquinol terminal oxidase is the component of the aerobic respiratory chain of E.coli that predominates when cells are grown at high aeration. Has proton pump activity across the membrane in addition to electron transfer, pumping 2 protons/electron.</text>
</comment>
<organism evidence="19 21">
    <name type="scientific">Ralstonia insidiosa</name>
    <dbReference type="NCBI Taxonomy" id="190721"/>
    <lineage>
        <taxon>Bacteria</taxon>
        <taxon>Pseudomonadati</taxon>
        <taxon>Pseudomonadota</taxon>
        <taxon>Betaproteobacteria</taxon>
        <taxon>Burkholderiales</taxon>
        <taxon>Burkholderiaceae</taxon>
        <taxon>Ralstonia</taxon>
    </lineage>
</organism>
<dbReference type="Pfam" id="PF03626">
    <property type="entry name" value="COX4_pro"/>
    <property type="match status" value="1"/>
</dbReference>
<name>A0A192A006_9RALS</name>
<evidence type="ECO:0000256" key="13">
    <source>
        <dbReference type="ARBA" id="ARBA00030071"/>
    </source>
</evidence>
<keyword evidence="11 17" id="KW-0472">Membrane</keyword>
<dbReference type="GeneID" id="61527420"/>
<dbReference type="GO" id="GO:0015990">
    <property type="term" value="P:electron transport coupled proton transport"/>
    <property type="evidence" value="ECO:0007669"/>
    <property type="project" value="InterPro"/>
</dbReference>
<gene>
    <name evidence="19" type="ORF">A9Y76_15480</name>
    <name evidence="18" type="ORF">ACS15_3232</name>
</gene>
<reference evidence="18 20" key="1">
    <citation type="submission" date="2015-09" db="EMBL/GenBank/DDBJ databases">
        <authorList>
            <person name="Xu Y."/>
            <person name="Nagy A."/>
            <person name="Liu N.T."/>
            <person name="Nou X."/>
        </authorList>
    </citation>
    <scope>NUCLEOTIDE SEQUENCE [LARGE SCALE GENOMIC DNA]</scope>
    <source>
        <strain evidence="18 20">FC1138</strain>
    </source>
</reference>
<evidence type="ECO:0000256" key="2">
    <source>
        <dbReference type="ARBA" id="ARBA00008079"/>
    </source>
</evidence>
<keyword evidence="6" id="KW-1003">Cell membrane</keyword>
<dbReference type="PANTHER" id="PTHR36835">
    <property type="entry name" value="CYTOCHROME BO(3) UBIQUINOL OXIDASE SUBUNIT 4"/>
    <property type="match status" value="1"/>
</dbReference>
<dbReference type="PANTHER" id="PTHR36835:SF1">
    <property type="entry name" value="CYTOCHROME BO(3) UBIQUINOL OXIDASE SUBUNIT 4"/>
    <property type="match status" value="1"/>
</dbReference>